<evidence type="ECO:0000259" key="6">
    <source>
        <dbReference type="Pfam" id="PF17839"/>
    </source>
</evidence>
<proteinExistence type="inferred from homology"/>
<evidence type="ECO:0000313" key="7">
    <source>
        <dbReference type="EMBL" id="BAQ57275.1"/>
    </source>
</evidence>
<comment type="similarity">
    <text evidence="4">Belongs to the cyclic nucleotide phosphodiesterase class-III family.</text>
</comment>
<name>A0A0D6A490_9LACO</name>
<organism evidence="7 8">
    <name type="scientific">Lactobacillus acetotolerans</name>
    <dbReference type="NCBI Taxonomy" id="1600"/>
    <lineage>
        <taxon>Bacteria</taxon>
        <taxon>Bacillati</taxon>
        <taxon>Bacillota</taxon>
        <taxon>Bacilli</taxon>
        <taxon>Lactobacillales</taxon>
        <taxon>Lactobacillaceae</taxon>
        <taxon>Lactobacillus</taxon>
    </lineage>
</organism>
<dbReference type="InterPro" id="IPR012365">
    <property type="entry name" value="Pesteras_lmo2642"/>
</dbReference>
<dbReference type="GO" id="GO:0016787">
    <property type="term" value="F:hydrolase activity"/>
    <property type="evidence" value="ECO:0007669"/>
    <property type="project" value="UniProtKB-KW"/>
</dbReference>
<gene>
    <name evidence="7" type="ORF">LBAT_0886</name>
</gene>
<feature type="domain" description="Cyclic nucleotide phosphodiesterase C-terminal" evidence="6">
    <location>
        <begin position="295"/>
        <end position="398"/>
    </location>
</feature>
<sequence length="410" mass="47829">MITDKLNAEFWVISDPHLIADSMHDNGQAFSRMQKTSQGKDLYYQETVLSSFMKMAQEKKPAAIIVTGDITFNGERVSAERFRDIFRPLKDTKLLILPGNHDIYDDWSREFRGKKQFYAGQISPMFWKAIFDKSYGHCESEDRSSLAYSVQFNPQYFLLMLDSNYYGSEETTEAPHTRGGIGKKQLKWIEEQLRWAEQNHLRPIVFMHHNLYAHNPAVNRGYVLDNAHDLRKLCARYNVKLIFSGHIHAQNILGPQGTTPTTEIVTSSFCSNDQGYGVVRVHPKHVTYIRKTFNMNPYLTDKEKQNYTLTHFHDYLEKLQLGSIAADLVQNDLRKNHNDIDLVRKMGNLFARMNYNFYTGHNHMKAGELAKIHATEAYKTLIKQHPEYRLYLKTLYDTTDHSNLRVKIRY</sequence>
<dbReference type="OrthoDB" id="2036332at2"/>
<reference evidence="7 8" key="1">
    <citation type="submission" date="2015-03" db="EMBL/GenBank/DDBJ databases">
        <title>Complete genome sequence of Lactobacillus acetotolerans NBRC 13120.</title>
        <authorList>
            <person name="Toh H."/>
            <person name="Morita H."/>
            <person name="Fujita N."/>
        </authorList>
    </citation>
    <scope>NUCLEOTIDE SEQUENCE [LARGE SCALE GENOMIC DNA]</scope>
    <source>
        <strain evidence="7 8">NBRC 13120</strain>
    </source>
</reference>
<accession>A0A0D6A490</accession>
<dbReference type="InterPro" id="IPR040869">
    <property type="entry name" value="CNP_C"/>
</dbReference>
<evidence type="ECO:0000313" key="8">
    <source>
        <dbReference type="Proteomes" id="UP000035709"/>
    </source>
</evidence>
<keyword evidence="8" id="KW-1185">Reference proteome</keyword>
<dbReference type="EMBL" id="AP014808">
    <property type="protein sequence ID" value="BAQ57275.1"/>
    <property type="molecule type" value="Genomic_DNA"/>
</dbReference>
<dbReference type="Pfam" id="PF17839">
    <property type="entry name" value="CNP_C_terminal"/>
    <property type="match status" value="1"/>
</dbReference>
<dbReference type="PANTHER" id="PTHR42988">
    <property type="entry name" value="PHOSPHOHYDROLASE"/>
    <property type="match status" value="1"/>
</dbReference>
<protein>
    <submittedName>
        <fullName evidence="7">Phosphohydrolase</fullName>
    </submittedName>
</protein>
<dbReference type="SUPFAM" id="SSF56300">
    <property type="entry name" value="Metallo-dependent phosphatases"/>
    <property type="match status" value="1"/>
</dbReference>
<dbReference type="Proteomes" id="UP000035709">
    <property type="component" value="Chromosome"/>
</dbReference>
<dbReference type="PANTHER" id="PTHR42988:SF2">
    <property type="entry name" value="CYCLIC NUCLEOTIDE PHOSPHODIESTERASE CBUA0032-RELATED"/>
    <property type="match status" value="1"/>
</dbReference>
<keyword evidence="3" id="KW-0408">Iron</keyword>
<dbReference type="InterPro" id="IPR050884">
    <property type="entry name" value="CNP_phosphodiesterase-III"/>
</dbReference>
<evidence type="ECO:0000256" key="4">
    <source>
        <dbReference type="ARBA" id="ARBA00025742"/>
    </source>
</evidence>
<feature type="domain" description="Calcineurin-like phosphoesterase" evidence="5">
    <location>
        <begin position="10"/>
        <end position="249"/>
    </location>
</feature>
<dbReference type="InterPro" id="IPR029052">
    <property type="entry name" value="Metallo-depent_PP-like"/>
</dbReference>
<evidence type="ECO:0000256" key="2">
    <source>
        <dbReference type="ARBA" id="ARBA00022801"/>
    </source>
</evidence>
<dbReference type="Gene3D" id="3.60.21.10">
    <property type="match status" value="1"/>
</dbReference>
<dbReference type="InterPro" id="IPR004843">
    <property type="entry name" value="Calcineurin-like_PHP"/>
</dbReference>
<dbReference type="KEGG" id="lae:LBAT_0886"/>
<dbReference type="STRING" id="1600.LBAT_0886"/>
<dbReference type="GO" id="GO:0046872">
    <property type="term" value="F:metal ion binding"/>
    <property type="evidence" value="ECO:0007669"/>
    <property type="project" value="UniProtKB-KW"/>
</dbReference>
<dbReference type="RefSeq" id="WP_060459462.1">
    <property type="nucleotide sequence ID" value="NZ_AP014808.1"/>
</dbReference>
<dbReference type="PATRIC" id="fig|1600.4.peg.908"/>
<evidence type="ECO:0000256" key="3">
    <source>
        <dbReference type="ARBA" id="ARBA00023004"/>
    </source>
</evidence>
<evidence type="ECO:0000259" key="5">
    <source>
        <dbReference type="Pfam" id="PF00149"/>
    </source>
</evidence>
<dbReference type="Pfam" id="PF00149">
    <property type="entry name" value="Metallophos"/>
    <property type="match status" value="1"/>
</dbReference>
<evidence type="ECO:0000256" key="1">
    <source>
        <dbReference type="ARBA" id="ARBA00022723"/>
    </source>
</evidence>
<dbReference type="PIRSF" id="PIRSF034890">
    <property type="entry name" value="Pesteras_lmo2642"/>
    <property type="match status" value="1"/>
</dbReference>
<dbReference type="AlphaFoldDB" id="A0A0D6A490"/>
<keyword evidence="2 7" id="KW-0378">Hydrolase</keyword>
<keyword evidence="1" id="KW-0479">Metal-binding</keyword>